<keyword evidence="1" id="KW-0732">Signal</keyword>
<dbReference type="Proteomes" id="UP000260351">
    <property type="component" value="Unassembled WGS sequence"/>
</dbReference>
<name>A0A3E1K6M2_9GAMM</name>
<dbReference type="EMBL" id="QUZK01000044">
    <property type="protein sequence ID" value="RFF29610.1"/>
    <property type="molecule type" value="Genomic_DNA"/>
</dbReference>
<feature type="chain" id="PRO_5017615208" description="Alginate export domain-containing protein" evidence="1">
    <location>
        <begin position="26"/>
        <end position="447"/>
    </location>
</feature>
<sequence length="447" mass="50249">MNEGFGPAPGLLLSAILAAPVAAFAQDSDSQWQADFGFEARLHYRDSDENRFPVNFPFTPEMLPPGEQQGFMETVEPGGHFEMSLVSFIANIERGENFLIHSRIDFIDRHERNPTSGDRRVDVDQFWLRWGREFVPALPAEGFGGYVKLGKFGKFERQDDRHLESYGLVSTAFNRLEDLGVEFGVDLTPNFYLKGSVTQGNPLFIRDPNALAGDNGIDELRRTNPDPELKTGIPILYDAEIEGPDFDGEPEFGAAAGYRWADEAGRRAVDLMLFGYRGELEETVSLKGTFYGGDLDLLRGPGNQFPYPGLAGNDREEYGLNLRAYIDEFSLFAQYVDQELASLPRSGLEVEAAWRFELPLVWGYEGRQLFSHIQPAVRYSRLDNDFANPGITPFPSGAWDWEKLDIGIRLTILPGLDLTAEYADNRLFTAGGEASNDEWLVTLRWRS</sequence>
<reference evidence="2 3" key="1">
    <citation type="submission" date="2018-08" db="EMBL/GenBank/DDBJ databases">
        <title>Wenzhouxiangella salilacus sp. nov., a novel bacterium isolated from a saline lake in Xinjiang Province, China.</title>
        <authorList>
            <person name="Han S."/>
        </authorList>
    </citation>
    <scope>NUCLEOTIDE SEQUENCE [LARGE SCALE GENOMIC DNA]</scope>
    <source>
        <strain evidence="2 3">XDB06</strain>
    </source>
</reference>
<evidence type="ECO:0000256" key="1">
    <source>
        <dbReference type="SAM" id="SignalP"/>
    </source>
</evidence>
<keyword evidence="3" id="KW-1185">Reference proteome</keyword>
<feature type="signal peptide" evidence="1">
    <location>
        <begin position="1"/>
        <end position="25"/>
    </location>
</feature>
<dbReference type="SUPFAM" id="SSF56935">
    <property type="entry name" value="Porins"/>
    <property type="match status" value="1"/>
</dbReference>
<comment type="caution">
    <text evidence="2">The sequence shown here is derived from an EMBL/GenBank/DDBJ whole genome shotgun (WGS) entry which is preliminary data.</text>
</comment>
<protein>
    <recommendedName>
        <fullName evidence="4">Alginate export domain-containing protein</fullName>
    </recommendedName>
</protein>
<dbReference type="AlphaFoldDB" id="A0A3E1K6M2"/>
<evidence type="ECO:0000313" key="3">
    <source>
        <dbReference type="Proteomes" id="UP000260351"/>
    </source>
</evidence>
<gene>
    <name evidence="2" type="ORF">DZC52_12010</name>
</gene>
<organism evidence="2 3">
    <name type="scientific">Wenzhouxiangella sediminis</name>
    <dbReference type="NCBI Taxonomy" id="1792836"/>
    <lineage>
        <taxon>Bacteria</taxon>
        <taxon>Pseudomonadati</taxon>
        <taxon>Pseudomonadota</taxon>
        <taxon>Gammaproteobacteria</taxon>
        <taxon>Chromatiales</taxon>
        <taxon>Wenzhouxiangellaceae</taxon>
        <taxon>Wenzhouxiangella</taxon>
    </lineage>
</organism>
<accession>A0A3E1K6M2</accession>
<dbReference type="OrthoDB" id="5699095at2"/>
<dbReference type="RefSeq" id="WP_116651391.1">
    <property type="nucleotide sequence ID" value="NZ_QUZK01000044.1"/>
</dbReference>
<evidence type="ECO:0000313" key="2">
    <source>
        <dbReference type="EMBL" id="RFF29610.1"/>
    </source>
</evidence>
<evidence type="ECO:0008006" key="4">
    <source>
        <dbReference type="Google" id="ProtNLM"/>
    </source>
</evidence>
<proteinExistence type="predicted"/>